<proteinExistence type="predicted"/>
<dbReference type="OrthoDB" id="5872352at2759"/>
<dbReference type="OMA" id="CINEHVQ"/>
<protein>
    <submittedName>
        <fullName evidence="3">FLYWCH-type domain-containing protein</fullName>
    </submittedName>
</protein>
<dbReference type="PANTHER" id="PTHR47331">
    <property type="entry name" value="PHD-TYPE DOMAIN-CONTAINING PROTEIN"/>
    <property type="match status" value="1"/>
</dbReference>
<sequence>MPNPSKRTGVYWPGKGACINEHVQKNSKSIIEKRDIGYVVRLSFEQPHDHLPEKRALELRRLRSVLRKYEEDPKILRQYHEVFQDQLSKGILDELDEMEDTIGKPKHYLPHRPVITPQKDTTKFRVVFDGSAHCKSWCIKGLPYFLNYMACFYTSALESLSYYTTLKEPFSSTSS</sequence>
<accession>A0A0N4VST8</accession>
<evidence type="ECO:0000313" key="1">
    <source>
        <dbReference type="EMBL" id="VDO05161.1"/>
    </source>
</evidence>
<evidence type="ECO:0000313" key="3">
    <source>
        <dbReference type="WBParaSite" id="HPLM_0000035501-mRNA-1"/>
    </source>
</evidence>
<organism evidence="3">
    <name type="scientific">Haemonchus placei</name>
    <name type="common">Barber's pole worm</name>
    <dbReference type="NCBI Taxonomy" id="6290"/>
    <lineage>
        <taxon>Eukaryota</taxon>
        <taxon>Metazoa</taxon>
        <taxon>Ecdysozoa</taxon>
        <taxon>Nematoda</taxon>
        <taxon>Chromadorea</taxon>
        <taxon>Rhabditida</taxon>
        <taxon>Rhabditina</taxon>
        <taxon>Rhabditomorpha</taxon>
        <taxon>Strongyloidea</taxon>
        <taxon>Trichostrongylidae</taxon>
        <taxon>Haemonchus</taxon>
    </lineage>
</organism>
<dbReference type="Proteomes" id="UP000268014">
    <property type="component" value="Unassembled WGS sequence"/>
</dbReference>
<dbReference type="AlphaFoldDB" id="A0A0N4VST8"/>
<keyword evidence="2" id="KW-1185">Reference proteome</keyword>
<name>A0A0N4VST8_HAEPC</name>
<dbReference type="EMBL" id="UZAF01000225">
    <property type="protein sequence ID" value="VDO05161.1"/>
    <property type="molecule type" value="Genomic_DNA"/>
</dbReference>
<dbReference type="STRING" id="6290.A0A0N4VST8"/>
<reference evidence="1 2" key="2">
    <citation type="submission" date="2018-11" db="EMBL/GenBank/DDBJ databases">
        <authorList>
            <consortium name="Pathogen Informatics"/>
        </authorList>
    </citation>
    <scope>NUCLEOTIDE SEQUENCE [LARGE SCALE GENOMIC DNA]</scope>
    <source>
        <strain evidence="1 2">MHpl1</strain>
    </source>
</reference>
<evidence type="ECO:0000313" key="2">
    <source>
        <dbReference type="Proteomes" id="UP000268014"/>
    </source>
</evidence>
<dbReference type="PANTHER" id="PTHR47331:SF1">
    <property type="entry name" value="GAG-LIKE PROTEIN"/>
    <property type="match status" value="1"/>
</dbReference>
<dbReference type="WBParaSite" id="HPLM_0000035501-mRNA-1">
    <property type="protein sequence ID" value="HPLM_0000035501-mRNA-1"/>
    <property type="gene ID" value="HPLM_0000035501"/>
</dbReference>
<reference evidence="3" key="1">
    <citation type="submission" date="2017-02" db="UniProtKB">
        <authorList>
            <consortium name="WormBaseParasite"/>
        </authorList>
    </citation>
    <scope>IDENTIFICATION</scope>
</reference>
<gene>
    <name evidence="1" type="ORF">HPLM_LOCUS356</name>
</gene>